<proteinExistence type="predicted"/>
<keyword evidence="3" id="KW-1185">Reference proteome</keyword>
<reference evidence="2" key="1">
    <citation type="submission" date="2022-01" db="EMBL/GenBank/DDBJ databases">
        <authorList>
            <person name="Braso-Vives M."/>
        </authorList>
    </citation>
    <scope>NUCLEOTIDE SEQUENCE</scope>
</reference>
<feature type="region of interest" description="Disordered" evidence="1">
    <location>
        <begin position="194"/>
        <end position="221"/>
    </location>
</feature>
<evidence type="ECO:0000256" key="1">
    <source>
        <dbReference type="SAM" id="MobiDB-lite"/>
    </source>
</evidence>
<dbReference type="AlphaFoldDB" id="A0A8J9ZUF8"/>
<gene>
    <name evidence="2" type="primary">CCDC191</name>
    <name evidence="2" type="ORF">BLAG_LOCUS18393</name>
</gene>
<feature type="region of interest" description="Disordered" evidence="1">
    <location>
        <begin position="1"/>
        <end position="34"/>
    </location>
</feature>
<name>A0A8J9ZUF8_BRALA</name>
<feature type="compositionally biased region" description="Basic and acidic residues" evidence="1">
    <location>
        <begin position="194"/>
        <end position="206"/>
    </location>
</feature>
<evidence type="ECO:0000313" key="3">
    <source>
        <dbReference type="Proteomes" id="UP000838412"/>
    </source>
</evidence>
<dbReference type="PANTHER" id="PTHR22028:SF5">
    <property type="entry name" value="COILED-COIL DOMAIN-CONTAINING PROTEIN 191"/>
    <property type="match status" value="1"/>
</dbReference>
<organism evidence="2 3">
    <name type="scientific">Branchiostoma lanceolatum</name>
    <name type="common">Common lancelet</name>
    <name type="synonym">Amphioxus lanceolatum</name>
    <dbReference type="NCBI Taxonomy" id="7740"/>
    <lineage>
        <taxon>Eukaryota</taxon>
        <taxon>Metazoa</taxon>
        <taxon>Chordata</taxon>
        <taxon>Cephalochordata</taxon>
        <taxon>Leptocardii</taxon>
        <taxon>Amphioxiformes</taxon>
        <taxon>Branchiostomatidae</taxon>
        <taxon>Branchiostoma</taxon>
    </lineage>
</organism>
<dbReference type="OrthoDB" id="6256972at2759"/>
<feature type="compositionally biased region" description="Polar residues" evidence="1">
    <location>
        <begin position="18"/>
        <end position="34"/>
    </location>
</feature>
<accession>A0A8J9ZUF8</accession>
<sequence>MAQSNPSLFKWRRRTEKFPSQSQTGDSSGALSKQSLTAVDDVQDWIKKVQKASDRAAVAALGPRAAGRTNGHAAALETVDQLREHDATYNEAQELLSTWMSEKVNLDFDVDDEDWSEVPSAKATAGNSPAHGMLDSLLEENYTFTDDTTDGSASQRARDFYSRIEDDDDDSAVQQILSGMMDLEVLDDSTLKELEAAEDSRPRKDPNMTMEMRHRKVDGVV</sequence>
<evidence type="ECO:0000313" key="2">
    <source>
        <dbReference type="EMBL" id="CAH1263824.1"/>
    </source>
</evidence>
<dbReference type="InterPro" id="IPR052270">
    <property type="entry name" value="CACF_protein"/>
</dbReference>
<dbReference type="EMBL" id="OV696689">
    <property type="protein sequence ID" value="CAH1263824.1"/>
    <property type="molecule type" value="Genomic_DNA"/>
</dbReference>
<dbReference type="Proteomes" id="UP000838412">
    <property type="component" value="Chromosome 4"/>
</dbReference>
<protein>
    <submittedName>
        <fullName evidence="2">CCDC191 protein</fullName>
    </submittedName>
</protein>
<dbReference type="PANTHER" id="PTHR22028">
    <property type="entry name" value="SFI1 SPINDLE BODY DOMAIN-CONTAINING PROTEIN-RELATED"/>
    <property type="match status" value="1"/>
</dbReference>